<dbReference type="EMBL" id="JBBNAF010000004">
    <property type="protein sequence ID" value="KAK9151176.1"/>
    <property type="molecule type" value="Genomic_DNA"/>
</dbReference>
<evidence type="ECO:0000313" key="2">
    <source>
        <dbReference type="Proteomes" id="UP001420932"/>
    </source>
</evidence>
<organism evidence="1 2">
    <name type="scientific">Stephania yunnanensis</name>
    <dbReference type="NCBI Taxonomy" id="152371"/>
    <lineage>
        <taxon>Eukaryota</taxon>
        <taxon>Viridiplantae</taxon>
        <taxon>Streptophyta</taxon>
        <taxon>Embryophyta</taxon>
        <taxon>Tracheophyta</taxon>
        <taxon>Spermatophyta</taxon>
        <taxon>Magnoliopsida</taxon>
        <taxon>Ranunculales</taxon>
        <taxon>Menispermaceae</taxon>
        <taxon>Menispermoideae</taxon>
        <taxon>Cissampelideae</taxon>
        <taxon>Stephania</taxon>
    </lineage>
</organism>
<gene>
    <name evidence="1" type="ORF">Syun_009485</name>
</gene>
<name>A0AAP0KEI8_9MAGN</name>
<dbReference type="Proteomes" id="UP001420932">
    <property type="component" value="Unassembled WGS sequence"/>
</dbReference>
<proteinExistence type="predicted"/>
<dbReference type="AlphaFoldDB" id="A0AAP0KEI8"/>
<protein>
    <submittedName>
        <fullName evidence="1">Uncharacterized protein</fullName>
    </submittedName>
</protein>
<keyword evidence="2" id="KW-1185">Reference proteome</keyword>
<accession>A0AAP0KEI8</accession>
<reference evidence="1 2" key="1">
    <citation type="submission" date="2024-01" db="EMBL/GenBank/DDBJ databases">
        <title>Genome assemblies of Stephania.</title>
        <authorList>
            <person name="Yang L."/>
        </authorList>
    </citation>
    <scope>NUCLEOTIDE SEQUENCE [LARGE SCALE GENOMIC DNA]</scope>
    <source>
        <strain evidence="1">YNDBR</strain>
        <tissue evidence="1">Leaf</tissue>
    </source>
</reference>
<sequence>MANVIPTRELIAGQLKYTHFPERWYLAKIKAYESLSQTSEIVDKEKDNKIPDKLNEYMYFISLIPQRLAVIGRKKLMKTFLKHFKK</sequence>
<evidence type="ECO:0000313" key="1">
    <source>
        <dbReference type="EMBL" id="KAK9151176.1"/>
    </source>
</evidence>
<comment type="caution">
    <text evidence="1">The sequence shown here is derived from an EMBL/GenBank/DDBJ whole genome shotgun (WGS) entry which is preliminary data.</text>
</comment>